<comment type="cofactor">
    <cofactor evidence="2 9">
        <name>Mg(2+)</name>
        <dbReference type="ChEBI" id="CHEBI:18420"/>
    </cofactor>
</comment>
<dbReference type="Gene3D" id="3.20.20.20">
    <property type="entry name" value="Dihydropteroate synthase-like"/>
    <property type="match status" value="1"/>
</dbReference>
<keyword evidence="12" id="KW-1185">Reference proteome</keyword>
<proteinExistence type="inferred from homology"/>
<evidence type="ECO:0000256" key="2">
    <source>
        <dbReference type="ARBA" id="ARBA00001946"/>
    </source>
</evidence>
<comment type="pathway">
    <text evidence="3 9">Cofactor biosynthesis; tetrahydrofolate biosynthesis; 7,8-dihydrofolate from 2-amino-4-hydroxy-6-hydroxymethyl-7,8-dihydropteridine diphosphate and 4-aminobenzoate: step 1/2.</text>
</comment>
<protein>
    <recommendedName>
        <fullName evidence="4 9">Dihydropteroate synthase</fullName>
        <shortName evidence="9">DHPS</shortName>
        <ecNumber evidence="4 9">2.5.1.15</ecNumber>
    </recommendedName>
    <alternativeName>
        <fullName evidence="9">Dihydropteroate pyrophosphorylase</fullName>
    </alternativeName>
</protein>
<evidence type="ECO:0000256" key="8">
    <source>
        <dbReference type="ARBA" id="ARBA00022909"/>
    </source>
</evidence>
<dbReference type="CDD" id="cd00739">
    <property type="entry name" value="DHPS"/>
    <property type="match status" value="1"/>
</dbReference>
<dbReference type="PROSITE" id="PS00792">
    <property type="entry name" value="DHPS_1"/>
    <property type="match status" value="1"/>
</dbReference>
<dbReference type="PROSITE" id="PS00793">
    <property type="entry name" value="DHPS_2"/>
    <property type="match status" value="1"/>
</dbReference>
<feature type="domain" description="Pterin-binding" evidence="10">
    <location>
        <begin position="72"/>
        <end position="326"/>
    </location>
</feature>
<dbReference type="GO" id="GO:0004156">
    <property type="term" value="F:dihydropteroate synthase activity"/>
    <property type="evidence" value="ECO:0007669"/>
    <property type="project" value="UniProtKB-EC"/>
</dbReference>
<dbReference type="InterPro" id="IPR045031">
    <property type="entry name" value="DHP_synth-like"/>
</dbReference>
<comment type="catalytic activity">
    <reaction evidence="1">
        <text>(7,8-dihydropterin-6-yl)methyl diphosphate + 4-aminobenzoate = 7,8-dihydropteroate + diphosphate</text>
        <dbReference type="Rhea" id="RHEA:19949"/>
        <dbReference type="ChEBI" id="CHEBI:17836"/>
        <dbReference type="ChEBI" id="CHEBI:17839"/>
        <dbReference type="ChEBI" id="CHEBI:33019"/>
        <dbReference type="ChEBI" id="CHEBI:72950"/>
        <dbReference type="EC" id="2.5.1.15"/>
    </reaction>
</comment>
<dbReference type="PANTHER" id="PTHR20941">
    <property type="entry name" value="FOLATE SYNTHESIS PROTEINS"/>
    <property type="match status" value="1"/>
</dbReference>
<evidence type="ECO:0000313" key="12">
    <source>
        <dbReference type="Proteomes" id="UP000523601"/>
    </source>
</evidence>
<keyword evidence="7 9" id="KW-0460">Magnesium</keyword>
<evidence type="ECO:0000256" key="9">
    <source>
        <dbReference type="RuleBase" id="RU361205"/>
    </source>
</evidence>
<dbReference type="EC" id="2.5.1.15" evidence="4 9"/>
<dbReference type="EMBL" id="JABCJD010000003">
    <property type="protein sequence ID" value="NVO27359.1"/>
    <property type="molecule type" value="Genomic_DNA"/>
</dbReference>
<dbReference type="InterPro" id="IPR006390">
    <property type="entry name" value="DHP_synth_dom"/>
</dbReference>
<dbReference type="RefSeq" id="WP_176853771.1">
    <property type="nucleotide sequence ID" value="NZ_JABCJD010000003.1"/>
</dbReference>
<evidence type="ECO:0000256" key="5">
    <source>
        <dbReference type="ARBA" id="ARBA00022679"/>
    </source>
</evidence>
<organism evidence="11 12">
    <name type="scientific">Donghicola mangrovi</name>
    <dbReference type="NCBI Taxonomy" id="2729614"/>
    <lineage>
        <taxon>Bacteria</taxon>
        <taxon>Pseudomonadati</taxon>
        <taxon>Pseudomonadota</taxon>
        <taxon>Alphaproteobacteria</taxon>
        <taxon>Rhodobacterales</taxon>
        <taxon>Roseobacteraceae</taxon>
        <taxon>Donghicola</taxon>
    </lineage>
</organism>
<evidence type="ECO:0000256" key="3">
    <source>
        <dbReference type="ARBA" id="ARBA00004763"/>
    </source>
</evidence>
<comment type="function">
    <text evidence="9">Catalyzes the condensation of para-aminobenzoate (pABA) with 6-hydroxymethyl-7,8-dihydropterin diphosphate (DHPt-PP) to form 7,8-dihydropteroate (H2Pte), the immediate precursor of folate derivatives.</text>
</comment>
<dbReference type="PANTHER" id="PTHR20941:SF1">
    <property type="entry name" value="FOLIC ACID SYNTHESIS PROTEIN FOL1"/>
    <property type="match status" value="1"/>
</dbReference>
<keyword evidence="5 9" id="KW-0808">Transferase</keyword>
<comment type="caution">
    <text evidence="11">The sequence shown here is derived from an EMBL/GenBank/DDBJ whole genome shotgun (WGS) entry which is preliminary data.</text>
</comment>
<evidence type="ECO:0000256" key="7">
    <source>
        <dbReference type="ARBA" id="ARBA00022842"/>
    </source>
</evidence>
<dbReference type="InterPro" id="IPR011005">
    <property type="entry name" value="Dihydropteroate_synth-like_sf"/>
</dbReference>
<gene>
    <name evidence="11" type="primary">folP</name>
    <name evidence="11" type="ORF">HJ526_08020</name>
</gene>
<evidence type="ECO:0000259" key="10">
    <source>
        <dbReference type="PROSITE" id="PS50972"/>
    </source>
</evidence>
<evidence type="ECO:0000313" key="11">
    <source>
        <dbReference type="EMBL" id="NVO27359.1"/>
    </source>
</evidence>
<sequence length="334" mass="35584">MRDYFRPLLQSGPARPEGALTLGGGWTWFTHVEVLRRGATPEVIPASALPQDAMHALVTPRLAMARLEMTRPTIMGILNTTPDSFSDGGQFSDADRALTHARQMIADGADMLDVGGESTRPGAADVDLAEETRRTAPVIQAIRAESAIPISIDTRKSVVAKAALEAGADLVNDVAAMTYDPAIGDVTAAAQAPICLMHAQGDPQTMQDAPRYDDVVLDVYDFLQERVQAAMAAGIPLDRIMVDPGIGFGKTLDHNLALLQRLSILHSLGCPILLGVSRKRFIGTLANEPQAQARMPGSVAVALAGVAQGAQILRVHDVKETRQALTLFRAVTGE</sequence>
<accession>A0ABX2PE76</accession>
<comment type="similarity">
    <text evidence="9">Belongs to the DHPS family.</text>
</comment>
<reference evidence="11 12" key="1">
    <citation type="submission" date="2020-04" db="EMBL/GenBank/DDBJ databases">
        <title>Donghicola sp., a member of the Rhodobacteraceae family isolated from mangrove forest in Thailand.</title>
        <authorList>
            <person name="Charoenyingcharoen P."/>
            <person name="Yukphan P."/>
        </authorList>
    </citation>
    <scope>NUCLEOTIDE SEQUENCE [LARGE SCALE GENOMIC DNA]</scope>
    <source>
        <strain evidence="11 12">C2-DW-16</strain>
    </source>
</reference>
<dbReference type="Pfam" id="PF00809">
    <property type="entry name" value="Pterin_bind"/>
    <property type="match status" value="1"/>
</dbReference>
<name>A0ABX2PE76_9RHOB</name>
<dbReference type="Proteomes" id="UP000523601">
    <property type="component" value="Unassembled WGS sequence"/>
</dbReference>
<dbReference type="InterPro" id="IPR000489">
    <property type="entry name" value="Pterin-binding_dom"/>
</dbReference>
<dbReference type="NCBIfam" id="TIGR01496">
    <property type="entry name" value="DHPS"/>
    <property type="match status" value="1"/>
</dbReference>
<evidence type="ECO:0000256" key="4">
    <source>
        <dbReference type="ARBA" id="ARBA00012458"/>
    </source>
</evidence>
<evidence type="ECO:0000256" key="1">
    <source>
        <dbReference type="ARBA" id="ARBA00000012"/>
    </source>
</evidence>
<dbReference type="PROSITE" id="PS50972">
    <property type="entry name" value="PTERIN_BINDING"/>
    <property type="match status" value="1"/>
</dbReference>
<evidence type="ECO:0000256" key="6">
    <source>
        <dbReference type="ARBA" id="ARBA00022723"/>
    </source>
</evidence>
<keyword evidence="8 9" id="KW-0289">Folate biosynthesis</keyword>
<dbReference type="SUPFAM" id="SSF51717">
    <property type="entry name" value="Dihydropteroate synthetase-like"/>
    <property type="match status" value="1"/>
</dbReference>
<keyword evidence="6 9" id="KW-0479">Metal-binding</keyword>